<proteinExistence type="predicted"/>
<name>A0A918YTT6_9ACTN</name>
<dbReference type="InterPro" id="IPR046342">
    <property type="entry name" value="CBS_dom_sf"/>
</dbReference>
<sequence length="94" mass="10492">MRRVEATPPQERAGTTVGEVMHPLGEVVTAAPEDPVLDLLPRLEESPVRRALVLDHSDRGRRRRAGHSRSGTTATGHAAWWSTPWVARLSRRPR</sequence>
<dbReference type="EMBL" id="BMVG01000057">
    <property type="protein sequence ID" value="GHE14985.1"/>
    <property type="molecule type" value="Genomic_DNA"/>
</dbReference>
<comment type="caution">
    <text evidence="2">The sequence shown here is derived from an EMBL/GenBank/DDBJ whole genome shotgun (WGS) entry which is preliminary data.</text>
</comment>
<protein>
    <submittedName>
        <fullName evidence="2">Uncharacterized protein</fullName>
    </submittedName>
</protein>
<keyword evidence="3" id="KW-1185">Reference proteome</keyword>
<evidence type="ECO:0000313" key="3">
    <source>
        <dbReference type="Proteomes" id="UP000655443"/>
    </source>
</evidence>
<accession>A0A918YTT6</accession>
<feature type="region of interest" description="Disordered" evidence="1">
    <location>
        <begin position="54"/>
        <end position="77"/>
    </location>
</feature>
<dbReference type="AlphaFoldDB" id="A0A918YTT6"/>
<dbReference type="Proteomes" id="UP000655443">
    <property type="component" value="Unassembled WGS sequence"/>
</dbReference>
<evidence type="ECO:0000256" key="1">
    <source>
        <dbReference type="SAM" id="MobiDB-lite"/>
    </source>
</evidence>
<reference evidence="2" key="2">
    <citation type="submission" date="2020-09" db="EMBL/GenBank/DDBJ databases">
        <authorList>
            <person name="Sun Q."/>
            <person name="Ohkuma M."/>
        </authorList>
    </citation>
    <scope>NUCLEOTIDE SEQUENCE</scope>
    <source>
        <strain evidence="2">JCM 4714</strain>
    </source>
</reference>
<gene>
    <name evidence="2" type="ORF">GCM10010339_88130</name>
</gene>
<dbReference type="SUPFAM" id="SSF54631">
    <property type="entry name" value="CBS-domain pair"/>
    <property type="match status" value="1"/>
</dbReference>
<reference evidence="2" key="1">
    <citation type="journal article" date="2014" name="Int. J. Syst. Evol. Microbiol.">
        <title>Complete genome sequence of Corynebacterium casei LMG S-19264T (=DSM 44701T), isolated from a smear-ripened cheese.</title>
        <authorList>
            <consortium name="US DOE Joint Genome Institute (JGI-PGF)"/>
            <person name="Walter F."/>
            <person name="Albersmeier A."/>
            <person name="Kalinowski J."/>
            <person name="Ruckert C."/>
        </authorList>
    </citation>
    <scope>NUCLEOTIDE SEQUENCE</scope>
    <source>
        <strain evidence="2">JCM 4714</strain>
    </source>
</reference>
<organism evidence="2 3">
    <name type="scientific">Streptomyces alanosinicus</name>
    <dbReference type="NCBI Taxonomy" id="68171"/>
    <lineage>
        <taxon>Bacteria</taxon>
        <taxon>Bacillati</taxon>
        <taxon>Actinomycetota</taxon>
        <taxon>Actinomycetes</taxon>
        <taxon>Kitasatosporales</taxon>
        <taxon>Streptomycetaceae</taxon>
        <taxon>Streptomyces</taxon>
    </lineage>
</organism>
<evidence type="ECO:0000313" key="2">
    <source>
        <dbReference type="EMBL" id="GHE14985.1"/>
    </source>
</evidence>